<feature type="transmembrane region" description="Helical" evidence="1">
    <location>
        <begin position="6"/>
        <end position="27"/>
    </location>
</feature>
<evidence type="ECO:0000256" key="1">
    <source>
        <dbReference type="SAM" id="Phobius"/>
    </source>
</evidence>
<evidence type="ECO:0000313" key="3">
    <source>
        <dbReference type="Proteomes" id="UP001196413"/>
    </source>
</evidence>
<keyword evidence="1" id="KW-0812">Transmembrane</keyword>
<proteinExistence type="predicted"/>
<keyword evidence="1" id="KW-0472">Membrane</keyword>
<feature type="non-terminal residue" evidence="2">
    <location>
        <position position="1"/>
    </location>
</feature>
<reference evidence="2" key="1">
    <citation type="submission" date="2021-06" db="EMBL/GenBank/DDBJ databases">
        <title>Parelaphostrongylus tenuis whole genome reference sequence.</title>
        <authorList>
            <person name="Garwood T.J."/>
            <person name="Larsen P.A."/>
            <person name="Fountain-Jones N.M."/>
            <person name="Garbe J.R."/>
            <person name="Macchietto M.G."/>
            <person name="Kania S.A."/>
            <person name="Gerhold R.W."/>
            <person name="Richards J.E."/>
            <person name="Wolf T.M."/>
        </authorList>
    </citation>
    <scope>NUCLEOTIDE SEQUENCE</scope>
    <source>
        <strain evidence="2">MNPRO001-30</strain>
        <tissue evidence="2">Meninges</tissue>
    </source>
</reference>
<protein>
    <submittedName>
        <fullName evidence="2">Uncharacterized protein</fullName>
    </submittedName>
</protein>
<evidence type="ECO:0000313" key="2">
    <source>
        <dbReference type="EMBL" id="KAJ1351501.1"/>
    </source>
</evidence>
<dbReference type="AlphaFoldDB" id="A0AAD5MLK7"/>
<comment type="caution">
    <text evidence="2">The sequence shown here is derived from an EMBL/GenBank/DDBJ whole genome shotgun (WGS) entry which is preliminary data.</text>
</comment>
<organism evidence="2 3">
    <name type="scientific">Parelaphostrongylus tenuis</name>
    <name type="common">Meningeal worm</name>
    <dbReference type="NCBI Taxonomy" id="148309"/>
    <lineage>
        <taxon>Eukaryota</taxon>
        <taxon>Metazoa</taxon>
        <taxon>Ecdysozoa</taxon>
        <taxon>Nematoda</taxon>
        <taxon>Chromadorea</taxon>
        <taxon>Rhabditida</taxon>
        <taxon>Rhabditina</taxon>
        <taxon>Rhabditomorpha</taxon>
        <taxon>Strongyloidea</taxon>
        <taxon>Metastrongylidae</taxon>
        <taxon>Parelaphostrongylus</taxon>
    </lineage>
</organism>
<dbReference type="EMBL" id="JAHQIW010001093">
    <property type="protein sequence ID" value="KAJ1351501.1"/>
    <property type="molecule type" value="Genomic_DNA"/>
</dbReference>
<accession>A0AAD5MLK7</accession>
<gene>
    <name evidence="2" type="ORF">KIN20_007520</name>
</gene>
<keyword evidence="3" id="KW-1185">Reference proteome</keyword>
<sequence>MHITSFLIDSFLSTVGSIVTFAGFAPIEPYRKRYMILKQLRNSRQMPTIVPRTNSTCNSYKLANVMVR</sequence>
<name>A0AAD5MLK7_PARTN</name>
<keyword evidence="1" id="KW-1133">Transmembrane helix</keyword>
<dbReference type="Proteomes" id="UP001196413">
    <property type="component" value="Unassembled WGS sequence"/>
</dbReference>